<accession>A0A6J6EGL9</accession>
<proteinExistence type="predicted"/>
<evidence type="ECO:0000256" key="1">
    <source>
        <dbReference type="ARBA" id="ARBA00022741"/>
    </source>
</evidence>
<keyword evidence="2" id="KW-0067">ATP-binding</keyword>
<protein>
    <submittedName>
        <fullName evidence="3">Unannotated protein</fullName>
    </submittedName>
</protein>
<dbReference type="Gene3D" id="3.40.50.300">
    <property type="entry name" value="P-loop containing nucleotide triphosphate hydrolases"/>
    <property type="match status" value="1"/>
</dbReference>
<reference evidence="3" key="1">
    <citation type="submission" date="2020-05" db="EMBL/GenBank/DDBJ databases">
        <authorList>
            <person name="Chiriac C."/>
            <person name="Salcher M."/>
            <person name="Ghai R."/>
            <person name="Kavagutti S V."/>
        </authorList>
    </citation>
    <scope>NUCLEOTIDE SEQUENCE</scope>
</reference>
<name>A0A6J6EGL9_9ZZZZ</name>
<dbReference type="EMBL" id="CAEZTO010000016">
    <property type="protein sequence ID" value="CAB4574394.1"/>
    <property type="molecule type" value="Genomic_DNA"/>
</dbReference>
<keyword evidence="1" id="KW-0547">Nucleotide-binding</keyword>
<organism evidence="3">
    <name type="scientific">freshwater metagenome</name>
    <dbReference type="NCBI Taxonomy" id="449393"/>
    <lineage>
        <taxon>unclassified sequences</taxon>
        <taxon>metagenomes</taxon>
        <taxon>ecological metagenomes</taxon>
    </lineage>
</organism>
<gene>
    <name evidence="3" type="ORF">UFOPK1693_00937</name>
</gene>
<evidence type="ECO:0000256" key="2">
    <source>
        <dbReference type="ARBA" id="ARBA00022840"/>
    </source>
</evidence>
<dbReference type="InterPro" id="IPR033756">
    <property type="entry name" value="YlxH/NBP35"/>
</dbReference>
<dbReference type="GO" id="GO:0005524">
    <property type="term" value="F:ATP binding"/>
    <property type="evidence" value="ECO:0007669"/>
    <property type="project" value="UniProtKB-KW"/>
</dbReference>
<dbReference type="InterPro" id="IPR027417">
    <property type="entry name" value="P-loop_NTPase"/>
</dbReference>
<evidence type="ECO:0000313" key="3">
    <source>
        <dbReference type="EMBL" id="CAB4574394.1"/>
    </source>
</evidence>
<dbReference type="AlphaFoldDB" id="A0A6J6EGL9"/>
<dbReference type="Pfam" id="PF10609">
    <property type="entry name" value="ParA"/>
    <property type="match status" value="1"/>
</dbReference>
<dbReference type="SUPFAM" id="SSF52540">
    <property type="entry name" value="P-loop containing nucleoside triphosphate hydrolases"/>
    <property type="match status" value="1"/>
</dbReference>
<sequence length="278" mass="30773">MTLIEHRSELATVRSGQRARNVVCWGSAGSGKSTVAVNLSFELASNGWRVCLIDADTYHPSIAALLGITQVAGGLAACLRLSKQNRFHSDEFERLVQQVDFPQSSLRVVTGLTSPSRWPEVEPAALQSLIDRLSEEFDYLIWDVASYCEVGLISVDSGRDRNQATQHLLATADIVLALFLADPVGINRLLFDLREVGREVWPVANRVRRSVLGRNPSNQLKTVLTRAAQQSLIGEIWEDEGFDIMLQSTRPLQLQGRPSKAQQGLRKLAQDISIALEE</sequence>